<dbReference type="InterPro" id="IPR003819">
    <property type="entry name" value="TauD/TfdA-like"/>
</dbReference>
<evidence type="ECO:0000313" key="4">
    <source>
        <dbReference type="Proteomes" id="UP001152523"/>
    </source>
</evidence>
<dbReference type="InterPro" id="IPR042098">
    <property type="entry name" value="TauD-like_sf"/>
</dbReference>
<evidence type="ECO:0000256" key="1">
    <source>
        <dbReference type="ARBA" id="ARBA00023002"/>
    </source>
</evidence>
<dbReference type="InterPro" id="IPR050411">
    <property type="entry name" value="AlphaKG_dependent_hydroxylases"/>
</dbReference>
<dbReference type="GO" id="GO:0016491">
    <property type="term" value="F:oxidoreductase activity"/>
    <property type="evidence" value="ECO:0007669"/>
    <property type="project" value="UniProtKB-KW"/>
</dbReference>
<reference evidence="3" key="1">
    <citation type="submission" date="2022-07" db="EMBL/GenBank/DDBJ databases">
        <authorList>
            <person name="Macas J."/>
            <person name="Novak P."/>
            <person name="Neumann P."/>
        </authorList>
    </citation>
    <scope>NUCLEOTIDE SEQUENCE</scope>
</reference>
<name>A0AAV0BYK2_9ASTE</name>
<dbReference type="SUPFAM" id="SSF51197">
    <property type="entry name" value="Clavaminate synthase-like"/>
    <property type="match status" value="1"/>
</dbReference>
<gene>
    <name evidence="3" type="ORF">CEPIT_LOCUS923</name>
</gene>
<proteinExistence type="predicted"/>
<dbReference type="Proteomes" id="UP001152523">
    <property type="component" value="Unassembled WGS sequence"/>
</dbReference>
<dbReference type="PANTHER" id="PTHR10696">
    <property type="entry name" value="GAMMA-BUTYROBETAINE HYDROXYLASE-RELATED"/>
    <property type="match status" value="1"/>
</dbReference>
<sequence length="170" mass="19341">MKNKYPQFVERLEEDGLIYTRVLGEEDNLSAIGQGWRSTFLTSDKSVAEERAVELGIKLEWLEDGVKTVMGPRPAIVLDKTRQRKTWFNSMVGVYTCWQDARNDSKKAVIFGDGNPLPAETIHDCLKIMEAESVAMPWKKGDILLIDNTTVLHSRRSFDPPRRILASLCE</sequence>
<dbReference type="AlphaFoldDB" id="A0AAV0BYK2"/>
<dbReference type="PANTHER" id="PTHR10696:SF21">
    <property type="entry name" value="TAUD_TFDA-LIKE DOMAIN-CONTAINING PROTEIN"/>
    <property type="match status" value="1"/>
</dbReference>
<dbReference type="Pfam" id="PF02668">
    <property type="entry name" value="TauD"/>
    <property type="match status" value="1"/>
</dbReference>
<dbReference type="EMBL" id="CAMAPF010000006">
    <property type="protein sequence ID" value="CAH9056178.1"/>
    <property type="molecule type" value="Genomic_DNA"/>
</dbReference>
<keyword evidence="1" id="KW-0560">Oxidoreductase</keyword>
<protein>
    <recommendedName>
        <fullName evidence="2">TauD/TfdA-like domain-containing protein</fullName>
    </recommendedName>
</protein>
<evidence type="ECO:0000259" key="2">
    <source>
        <dbReference type="Pfam" id="PF02668"/>
    </source>
</evidence>
<accession>A0AAV0BYK2</accession>
<evidence type="ECO:0000313" key="3">
    <source>
        <dbReference type="EMBL" id="CAH9056178.1"/>
    </source>
</evidence>
<organism evidence="3 4">
    <name type="scientific">Cuscuta epithymum</name>
    <dbReference type="NCBI Taxonomy" id="186058"/>
    <lineage>
        <taxon>Eukaryota</taxon>
        <taxon>Viridiplantae</taxon>
        <taxon>Streptophyta</taxon>
        <taxon>Embryophyta</taxon>
        <taxon>Tracheophyta</taxon>
        <taxon>Spermatophyta</taxon>
        <taxon>Magnoliopsida</taxon>
        <taxon>eudicotyledons</taxon>
        <taxon>Gunneridae</taxon>
        <taxon>Pentapetalae</taxon>
        <taxon>asterids</taxon>
        <taxon>lamiids</taxon>
        <taxon>Solanales</taxon>
        <taxon>Convolvulaceae</taxon>
        <taxon>Cuscuteae</taxon>
        <taxon>Cuscuta</taxon>
        <taxon>Cuscuta subgen. Cuscuta</taxon>
    </lineage>
</organism>
<comment type="caution">
    <text evidence="3">The sequence shown here is derived from an EMBL/GenBank/DDBJ whole genome shotgun (WGS) entry which is preliminary data.</text>
</comment>
<feature type="domain" description="TauD/TfdA-like" evidence="2">
    <location>
        <begin position="47"/>
        <end position="165"/>
    </location>
</feature>
<dbReference type="Gene3D" id="3.60.130.10">
    <property type="entry name" value="Clavaminate synthase-like"/>
    <property type="match status" value="1"/>
</dbReference>
<keyword evidence="4" id="KW-1185">Reference proteome</keyword>